<feature type="repeat" description="TPR" evidence="1">
    <location>
        <begin position="200"/>
        <end position="233"/>
    </location>
</feature>
<dbReference type="PROSITE" id="PS51257">
    <property type="entry name" value="PROKAR_LIPOPROTEIN"/>
    <property type="match status" value="1"/>
</dbReference>
<dbReference type="SUPFAM" id="SSF48452">
    <property type="entry name" value="TPR-like"/>
    <property type="match status" value="1"/>
</dbReference>
<comment type="caution">
    <text evidence="4">The sequence shown here is derived from an EMBL/GenBank/DDBJ whole genome shotgun (WGS) entry which is preliminary data.</text>
</comment>
<dbReference type="Gene3D" id="1.25.40.10">
    <property type="entry name" value="Tetratricopeptide repeat domain"/>
    <property type="match status" value="1"/>
</dbReference>
<dbReference type="Proteomes" id="UP000070299">
    <property type="component" value="Unassembled WGS sequence"/>
</dbReference>
<keyword evidence="2" id="KW-0175">Coiled coil</keyword>
<feature type="signal peptide" evidence="3">
    <location>
        <begin position="1"/>
        <end position="22"/>
    </location>
</feature>
<dbReference type="OrthoDB" id="6381831at2"/>
<reference evidence="5" key="1">
    <citation type="submission" date="2016-02" db="EMBL/GenBank/DDBJ databases">
        <authorList>
            <person name="Schultz-Johansen M."/>
            <person name="Glaring M.A."/>
            <person name="Bech P.K."/>
            <person name="Stougaard P."/>
        </authorList>
    </citation>
    <scope>NUCLEOTIDE SEQUENCE [LARGE SCALE GENOMIC DNA]</scope>
    <source>
        <strain evidence="5">S66</strain>
    </source>
</reference>
<dbReference type="InterPro" id="IPR019734">
    <property type="entry name" value="TPR_rpt"/>
</dbReference>
<dbReference type="AlphaFoldDB" id="A0A136A0F1"/>
<protein>
    <submittedName>
        <fullName evidence="4">Uncharacterized protein</fullName>
    </submittedName>
</protein>
<proteinExistence type="predicted"/>
<evidence type="ECO:0000256" key="3">
    <source>
        <dbReference type="SAM" id="SignalP"/>
    </source>
</evidence>
<dbReference type="EMBL" id="LSNE01000006">
    <property type="protein sequence ID" value="KXI28677.1"/>
    <property type="molecule type" value="Genomic_DNA"/>
</dbReference>
<sequence>MSAANKKYYLSALIVCILSACATVTHEQADIYLQRQLLAMQLEAEEQYADALIQWKIAKTISPQQALVDAEVRRLSQLISQKTALLTAQAKKLTPAANSNSLKTICLKILALEPDNQFAMQQLRNIEFKTGLSAAEKKTAKMNENIKLSQTQQQLQKAQADYNQQSQNLLKQKNFSALLQLSQDYLLTTPKNTEAQQHQLHALLKLAEVHQLRGENEQAIGYLEQAYKLQPTSGVSDQLSQLKQQVSNHYFVQANKVLKSDIDKAVEYLQSSVAFDHNNQSATKLLFQAKRIQQNLRQIKATN</sequence>
<keyword evidence="5" id="KW-1185">Reference proteome</keyword>
<dbReference type="SMART" id="SM00028">
    <property type="entry name" value="TPR"/>
    <property type="match status" value="2"/>
</dbReference>
<dbReference type="InterPro" id="IPR011990">
    <property type="entry name" value="TPR-like_helical_dom_sf"/>
</dbReference>
<dbReference type="PROSITE" id="PS50005">
    <property type="entry name" value="TPR"/>
    <property type="match status" value="1"/>
</dbReference>
<name>A0A136A0F1_9ALTE</name>
<keyword evidence="1" id="KW-0802">TPR repeat</keyword>
<keyword evidence="3" id="KW-0732">Signal</keyword>
<evidence type="ECO:0000256" key="2">
    <source>
        <dbReference type="SAM" id="Coils"/>
    </source>
</evidence>
<organism evidence="4 5">
    <name type="scientific">Paraglaciecola hydrolytica</name>
    <dbReference type="NCBI Taxonomy" id="1799789"/>
    <lineage>
        <taxon>Bacteria</taxon>
        <taxon>Pseudomonadati</taxon>
        <taxon>Pseudomonadota</taxon>
        <taxon>Gammaproteobacteria</taxon>
        <taxon>Alteromonadales</taxon>
        <taxon>Alteromonadaceae</taxon>
        <taxon>Paraglaciecola</taxon>
    </lineage>
</organism>
<evidence type="ECO:0000313" key="4">
    <source>
        <dbReference type="EMBL" id="KXI28677.1"/>
    </source>
</evidence>
<gene>
    <name evidence="4" type="ORF">AX660_16520</name>
</gene>
<evidence type="ECO:0000256" key="1">
    <source>
        <dbReference type="PROSITE-ProRule" id="PRU00339"/>
    </source>
</evidence>
<feature type="coiled-coil region" evidence="2">
    <location>
        <begin position="141"/>
        <end position="172"/>
    </location>
</feature>
<accession>A0A136A0F1</accession>
<dbReference type="STRING" id="1799789.AX660_16520"/>
<feature type="chain" id="PRO_5007469214" evidence="3">
    <location>
        <begin position="23"/>
        <end position="303"/>
    </location>
</feature>
<evidence type="ECO:0000313" key="5">
    <source>
        <dbReference type="Proteomes" id="UP000070299"/>
    </source>
</evidence>
<dbReference type="RefSeq" id="WP_068377825.1">
    <property type="nucleotide sequence ID" value="NZ_LSNE01000006.1"/>
</dbReference>